<evidence type="ECO:0000313" key="7">
    <source>
        <dbReference type="Proteomes" id="UP001240777"/>
    </source>
</evidence>
<dbReference type="InterPro" id="IPR012349">
    <property type="entry name" value="Split_barrel_FMN-bd"/>
</dbReference>
<dbReference type="Pfam" id="PF01243">
    <property type="entry name" value="PNPOx_N"/>
    <property type="match status" value="1"/>
</dbReference>
<dbReference type="EMBL" id="JAUYZK010000001">
    <property type="protein sequence ID" value="MDP2538310.1"/>
    <property type="molecule type" value="Genomic_DNA"/>
</dbReference>
<organism evidence="5 6">
    <name type="scientific">Helicobacter cappadocius</name>
    <dbReference type="NCBI Taxonomy" id="3063998"/>
    <lineage>
        <taxon>Bacteria</taxon>
        <taxon>Pseudomonadati</taxon>
        <taxon>Campylobacterota</taxon>
        <taxon>Epsilonproteobacteria</taxon>
        <taxon>Campylobacterales</taxon>
        <taxon>Helicobacteraceae</taxon>
        <taxon>Helicobacter</taxon>
    </lineage>
</organism>
<dbReference type="InterPro" id="IPR052019">
    <property type="entry name" value="F420H2_bilvrd_red/Heme_oxyg"/>
</dbReference>
<evidence type="ECO:0000256" key="1">
    <source>
        <dbReference type="ARBA" id="ARBA00023002"/>
    </source>
</evidence>
<evidence type="ECO:0000313" key="5">
    <source>
        <dbReference type="EMBL" id="MDP2538310.1"/>
    </source>
</evidence>
<dbReference type="PANTHER" id="PTHR35176:SF6">
    <property type="entry name" value="HEME OXYGENASE HI_0854-RELATED"/>
    <property type="match status" value="1"/>
</dbReference>
<dbReference type="InterPro" id="IPR011576">
    <property type="entry name" value="Pyridox_Oxase_N"/>
</dbReference>
<reference evidence="4 6" key="3">
    <citation type="journal article" date="2024" name="Syst. Appl. Microbiol.">
        <title>Helicobacter cappadocius sp. nov., from lizards: The first psychrotrophic Helicobacter species.</title>
        <authorList>
            <person name="Aydin F."/>
            <person name="Tarhane S."/>
            <person name="Karakaya E."/>
            <person name="Abay S."/>
            <person name="Kayman T."/>
            <person name="Guran O."/>
            <person name="Bozkurt E."/>
            <person name="Uzum N."/>
            <person name="Avci A."/>
            <person name="Olgun K."/>
            <person name="Jablonski D."/>
            <person name="Guran C."/>
            <person name="Burcin Saticioglu I."/>
        </authorList>
    </citation>
    <scope>NUCLEOTIDE SEQUENCE [LARGE SCALE GENOMIC DNA]</scope>
    <source>
        <strain evidence="4">Faydin-H75</strain>
        <strain evidence="6">faydin-H76</strain>
    </source>
</reference>
<evidence type="ECO:0000259" key="3">
    <source>
        <dbReference type="Pfam" id="PF10615"/>
    </source>
</evidence>
<dbReference type="EC" id="1.14.14.18" evidence="5"/>
<dbReference type="Pfam" id="PF10615">
    <property type="entry name" value="DUF2470"/>
    <property type="match status" value="1"/>
</dbReference>
<dbReference type="PANTHER" id="PTHR35176">
    <property type="entry name" value="HEME OXYGENASE HI_0854-RELATED"/>
    <property type="match status" value="1"/>
</dbReference>
<name>A0AA90TE53_9HELI</name>
<dbReference type="InterPro" id="IPR019595">
    <property type="entry name" value="DUF2470"/>
</dbReference>
<feature type="domain" description="Pyridoxamine 5'-phosphate oxidase N-terminal" evidence="2">
    <location>
        <begin position="90"/>
        <end position="223"/>
    </location>
</feature>
<accession>A0AA90TE53</accession>
<dbReference type="NCBIfam" id="TIGR04109">
    <property type="entry name" value="heme_ox_HugZ"/>
    <property type="match status" value="1"/>
</dbReference>
<dbReference type="Proteomes" id="UP001240777">
    <property type="component" value="Unassembled WGS sequence"/>
</dbReference>
<dbReference type="Proteomes" id="UP001177258">
    <property type="component" value="Unassembled WGS sequence"/>
</dbReference>
<dbReference type="EMBL" id="JAUPEV010000001">
    <property type="protein sequence ID" value="MDO7252443.1"/>
    <property type="molecule type" value="Genomic_DNA"/>
</dbReference>
<evidence type="ECO:0000313" key="4">
    <source>
        <dbReference type="EMBL" id="MDO7252443.1"/>
    </source>
</evidence>
<evidence type="ECO:0000313" key="6">
    <source>
        <dbReference type="Proteomes" id="UP001177258"/>
    </source>
</evidence>
<dbReference type="Gene3D" id="2.30.110.10">
    <property type="entry name" value="Electron Transport, Fmn-binding Protein, Chain A"/>
    <property type="match status" value="1"/>
</dbReference>
<keyword evidence="7" id="KW-1185">Reference proteome</keyword>
<dbReference type="GO" id="GO:0016627">
    <property type="term" value="F:oxidoreductase activity, acting on the CH-CH group of donors"/>
    <property type="evidence" value="ECO:0007669"/>
    <property type="project" value="TreeGrafter"/>
</dbReference>
<evidence type="ECO:0000259" key="2">
    <source>
        <dbReference type="Pfam" id="PF01243"/>
    </source>
</evidence>
<dbReference type="AlphaFoldDB" id="A0AA90TE53"/>
<proteinExistence type="predicted"/>
<reference evidence="5 7" key="1">
    <citation type="submission" date="2023-07" db="EMBL/GenBank/DDBJ databases">
        <title>Unpublished Manusciprt.</title>
        <authorList>
            <person name="Aydin F."/>
            <person name="Tarhane S."/>
            <person name="Saticioglu I.B."/>
            <person name="Karakaya E."/>
            <person name="Abay S."/>
            <person name="Guran O."/>
            <person name="Bozkurt E."/>
            <person name="Uzum N."/>
            <person name="Olgun K."/>
            <person name="Jablonski D."/>
        </authorList>
    </citation>
    <scope>NUCLEOTIDE SEQUENCE</scope>
    <source>
        <strain evidence="7">faydin-H75</strain>
        <strain evidence="5">Faydin-H76</strain>
    </source>
</reference>
<comment type="caution">
    <text evidence="5">The sequence shown here is derived from an EMBL/GenBank/DDBJ whole genome shotgun (WGS) entry which is preliminary data.</text>
</comment>
<sequence length="251" mass="28487">METESILNHMNEHHHSELVGLLKKFGQLHEPKNVKLTKVDMLGLDISYNEGKSLRIEFPQKVTDPKDGLKNAIIELCQSVPKTLDTVSVKKEIEDFIKGMNTIIISSLNSSGEVVCSYAPLLKCEGKYYIYVSEVAEHYGSLRENPDNLEIMFIEDESKAKSVILRKRLRYRARAKFIERGSEFDKIFDSFIGEVGESGGIKTIRDMMDFHLIHLEFLKGRFVKGFGQAYDIINGEISYIGGAGNPHKIKK</sequence>
<keyword evidence="1 5" id="KW-0560">Oxidoreductase</keyword>
<gene>
    <name evidence="4" type="ORF">Q5I04_00725</name>
    <name evidence="5" type="ORF">Q5I06_00725</name>
</gene>
<dbReference type="Gene3D" id="3.20.180.10">
    <property type="entry name" value="PNP-oxidase-like"/>
    <property type="match status" value="1"/>
</dbReference>
<dbReference type="GO" id="GO:0070967">
    <property type="term" value="F:coenzyme F420 binding"/>
    <property type="evidence" value="ECO:0007669"/>
    <property type="project" value="TreeGrafter"/>
</dbReference>
<dbReference type="SUPFAM" id="SSF50475">
    <property type="entry name" value="FMN-binding split barrel"/>
    <property type="match status" value="2"/>
</dbReference>
<protein>
    <submittedName>
        <fullName evidence="5">HugZ family heme oxygenase</fullName>
        <ecNumber evidence="5">1.14.14.18</ecNumber>
    </submittedName>
</protein>
<dbReference type="RefSeq" id="WP_305516284.1">
    <property type="nucleotide sequence ID" value="NZ_JAUPEV010000001.1"/>
</dbReference>
<feature type="domain" description="DUF2470" evidence="3">
    <location>
        <begin position="4"/>
        <end position="67"/>
    </location>
</feature>
<dbReference type="InterPro" id="IPR026324">
    <property type="entry name" value="Haem_oxygenase_HugZ"/>
</dbReference>
<dbReference type="GO" id="GO:0005829">
    <property type="term" value="C:cytosol"/>
    <property type="evidence" value="ECO:0007669"/>
    <property type="project" value="TreeGrafter"/>
</dbReference>
<dbReference type="GO" id="GO:0004392">
    <property type="term" value="F:heme oxygenase (decyclizing) activity"/>
    <property type="evidence" value="ECO:0007669"/>
    <property type="project" value="UniProtKB-EC"/>
</dbReference>
<reference evidence="4" key="2">
    <citation type="submission" date="2023-07" db="EMBL/GenBank/DDBJ databases">
        <authorList>
            <person name="Aydin F."/>
            <person name="Tarhane S."/>
            <person name="Saticioglu I.B."/>
            <person name="Karakaya E."/>
            <person name="Abay S."/>
            <person name="Guran O."/>
            <person name="Bozkurt E."/>
            <person name="Uzum N."/>
            <person name="Olgun K."/>
            <person name="Jablonski D."/>
        </authorList>
    </citation>
    <scope>NUCLEOTIDE SEQUENCE</scope>
    <source>
        <strain evidence="4">Faydin-H75</strain>
    </source>
</reference>
<dbReference type="InterPro" id="IPR037119">
    <property type="entry name" value="Haem_oxidase_HugZ-like_sf"/>
</dbReference>